<accession>A7SJP5</accession>
<proteinExistence type="inferred from homology"/>
<dbReference type="InterPro" id="IPR036869">
    <property type="entry name" value="J_dom_sf"/>
</dbReference>
<reference evidence="10 11" key="1">
    <citation type="journal article" date="2007" name="Science">
        <title>Sea anemone genome reveals ancestral eumetazoan gene repertoire and genomic organization.</title>
        <authorList>
            <person name="Putnam N.H."/>
            <person name="Srivastava M."/>
            <person name="Hellsten U."/>
            <person name="Dirks B."/>
            <person name="Chapman J."/>
            <person name="Salamov A."/>
            <person name="Terry A."/>
            <person name="Shapiro H."/>
            <person name="Lindquist E."/>
            <person name="Kapitonov V.V."/>
            <person name="Jurka J."/>
            <person name="Genikhovich G."/>
            <person name="Grigoriev I.V."/>
            <person name="Lucas S.M."/>
            <person name="Steele R.E."/>
            <person name="Finnerty J.R."/>
            <person name="Technau U."/>
            <person name="Martindale M.Q."/>
            <person name="Rokhsar D.S."/>
        </authorList>
    </citation>
    <scope>NUCLEOTIDE SEQUENCE [LARGE SCALE GENOMIC DNA]</scope>
    <source>
        <strain evidence="11">CH2 X CH6</strain>
    </source>
</reference>
<dbReference type="GO" id="GO:0006396">
    <property type="term" value="P:RNA processing"/>
    <property type="evidence" value="ECO:0007669"/>
    <property type="project" value="InterPro"/>
</dbReference>
<dbReference type="InterPro" id="IPR013791">
    <property type="entry name" value="RNA3'-term_phos_cycl_insert"/>
</dbReference>
<dbReference type="Pfam" id="PF05189">
    <property type="entry name" value="RTC_insert"/>
    <property type="match status" value="1"/>
</dbReference>
<name>A7SJP5_NEMVE</name>
<dbReference type="SMART" id="SM00271">
    <property type="entry name" value="DnaJ"/>
    <property type="match status" value="1"/>
</dbReference>
<dbReference type="OMA" id="HINKPST"/>
<organism evidence="10 11">
    <name type="scientific">Nematostella vectensis</name>
    <name type="common">Starlet sea anemone</name>
    <dbReference type="NCBI Taxonomy" id="45351"/>
    <lineage>
        <taxon>Eukaryota</taxon>
        <taxon>Metazoa</taxon>
        <taxon>Cnidaria</taxon>
        <taxon>Anthozoa</taxon>
        <taxon>Hexacorallia</taxon>
        <taxon>Actiniaria</taxon>
        <taxon>Edwardsiidae</taxon>
        <taxon>Nematostella</taxon>
    </lineage>
</organism>
<dbReference type="CDD" id="cd06257">
    <property type="entry name" value="DnaJ"/>
    <property type="match status" value="1"/>
</dbReference>
<feature type="domain" description="J" evidence="9">
    <location>
        <begin position="51"/>
        <end position="115"/>
    </location>
</feature>
<dbReference type="PRINTS" id="PR00625">
    <property type="entry name" value="JDOMAIN"/>
</dbReference>
<keyword evidence="5" id="KW-0547">Nucleotide-binding</keyword>
<evidence type="ECO:0000259" key="9">
    <source>
        <dbReference type="PROSITE" id="PS50076"/>
    </source>
</evidence>
<sequence>MKPLKTRLGFIVFQCKYAVLRYCRQAVFERPYNGRFASHAAFPARRNNPKNHYDVMKLLPTATQREIKSAYYELSRIYHPDLNSSAEARERFAELTLAYNTLSRLETRREYDKQIGTYYMTRSLTRKSEGERVLRLMDDLVEIDATGIEQLYAIETMELCFQTSSFLGAGIPLNTILGLPVRLNNIHGPKASYGLQPHDVRMLHLLRQMCSGTLVASKGSSTVTFLPGDLQAGIFSSEGGHSGSVSLLAESALPCLALAPEPVYSRNNILNLKGITHLANGLHMDFFDKVYRPIVEKFGFHFSIEIKRRSYFPQSSGKVVIRSFPVTNLKAVDLTTPGRLVKITGWTSVAGAKPIRIAQVMSKLTRSALKDRFPGVDIYVESLRERDSRVDGTGQAVMILGETSSGMMLSGTALWRRGMSNEEVVQKAVNMFTQNSSHSICVDSLVQDKLLPYMALAKGQSSIRTSLITPHTKAAIAGLEAMSKVKFQVTSDVIGGSKTMVISCNGLGITR</sequence>
<dbReference type="EC" id="6.5.1.4" evidence="2"/>
<dbReference type="GO" id="GO:0000166">
    <property type="term" value="F:nucleotide binding"/>
    <property type="evidence" value="ECO:0007669"/>
    <property type="project" value="UniProtKB-KW"/>
</dbReference>
<dbReference type="Gene3D" id="3.30.360.20">
    <property type="entry name" value="RNA 3'-terminal phosphate cyclase, insert domain"/>
    <property type="match status" value="1"/>
</dbReference>
<comment type="similarity">
    <text evidence="1">Belongs to the RNA 3'-terminal cyclase family. Type 1 subfamily.</text>
</comment>
<dbReference type="InParanoid" id="A7SJP5"/>
<evidence type="ECO:0000256" key="5">
    <source>
        <dbReference type="ARBA" id="ARBA00022741"/>
    </source>
</evidence>
<dbReference type="InterPro" id="IPR036553">
    <property type="entry name" value="RPTC_insert"/>
</dbReference>
<keyword evidence="11" id="KW-1185">Reference proteome</keyword>
<dbReference type="eggNOG" id="KOG0715">
    <property type="taxonomic scope" value="Eukaryota"/>
</dbReference>
<dbReference type="HOGENOM" id="CLU_533530_0_0_1"/>
<evidence type="ECO:0000256" key="7">
    <source>
        <dbReference type="ARBA" id="ARBA00032543"/>
    </source>
</evidence>
<dbReference type="STRING" id="45351.A7SJP5"/>
<evidence type="ECO:0000313" key="10">
    <source>
        <dbReference type="EMBL" id="EDO36080.1"/>
    </source>
</evidence>
<dbReference type="Gene3D" id="3.65.10.20">
    <property type="entry name" value="RNA 3'-terminal phosphate cyclase domain"/>
    <property type="match status" value="1"/>
</dbReference>
<protein>
    <recommendedName>
        <fullName evidence="3">RNA 3'-terminal phosphate cyclase</fullName>
        <ecNumber evidence="2">6.5.1.4</ecNumber>
    </recommendedName>
    <alternativeName>
        <fullName evidence="7">RNA terminal phosphate cyclase domain-containing protein 1</fullName>
    </alternativeName>
</protein>
<dbReference type="PANTHER" id="PTHR11096">
    <property type="entry name" value="RNA 3' TERMINAL PHOSPHATE CYCLASE"/>
    <property type="match status" value="1"/>
</dbReference>
<dbReference type="InterPro" id="IPR013792">
    <property type="entry name" value="RNA3'P_cycl/enolpyr_Trfase_a/b"/>
</dbReference>
<dbReference type="InterPro" id="IPR037136">
    <property type="entry name" value="RNA3'_phos_cyclase_dom_sf"/>
</dbReference>
<dbReference type="GO" id="GO:0005634">
    <property type="term" value="C:nucleus"/>
    <property type="evidence" value="ECO:0000318"/>
    <property type="project" value="GO_Central"/>
</dbReference>
<dbReference type="Gene3D" id="1.10.287.110">
    <property type="entry name" value="DnaJ domain"/>
    <property type="match status" value="1"/>
</dbReference>
<evidence type="ECO:0000256" key="1">
    <source>
        <dbReference type="ARBA" id="ARBA00009206"/>
    </source>
</evidence>
<comment type="catalytic activity">
    <reaction evidence="6">
        <text>a 3'-end 3'-phospho-ribonucleotide-RNA + ATP = a 3'-end 2',3'-cyclophospho-ribonucleotide-RNA + AMP + diphosphate</text>
        <dbReference type="Rhea" id="RHEA:23976"/>
        <dbReference type="Rhea" id="RHEA-COMP:10463"/>
        <dbReference type="Rhea" id="RHEA-COMP:10464"/>
        <dbReference type="ChEBI" id="CHEBI:30616"/>
        <dbReference type="ChEBI" id="CHEBI:33019"/>
        <dbReference type="ChEBI" id="CHEBI:83062"/>
        <dbReference type="ChEBI" id="CHEBI:83064"/>
        <dbReference type="ChEBI" id="CHEBI:456215"/>
        <dbReference type="EC" id="6.5.1.4"/>
    </reaction>
</comment>
<dbReference type="SUPFAM" id="SSF55205">
    <property type="entry name" value="EPT/RTPC-like"/>
    <property type="match status" value="1"/>
</dbReference>
<dbReference type="InterPro" id="IPR001623">
    <property type="entry name" value="DnaJ_domain"/>
</dbReference>
<evidence type="ECO:0000256" key="4">
    <source>
        <dbReference type="ARBA" id="ARBA00022598"/>
    </source>
</evidence>
<evidence type="ECO:0000256" key="8">
    <source>
        <dbReference type="ARBA" id="ARBA00045867"/>
    </source>
</evidence>
<gene>
    <name evidence="10" type="ORF">NEMVEDRAFT_v1g245716</name>
</gene>
<evidence type="ECO:0000313" key="11">
    <source>
        <dbReference type="Proteomes" id="UP000001593"/>
    </source>
</evidence>
<evidence type="ECO:0000256" key="3">
    <source>
        <dbReference type="ARBA" id="ARBA00021428"/>
    </source>
</evidence>
<dbReference type="Pfam" id="PF00226">
    <property type="entry name" value="DnaJ"/>
    <property type="match status" value="1"/>
</dbReference>
<dbReference type="EMBL" id="DS469679">
    <property type="protein sequence ID" value="EDO36080.1"/>
    <property type="molecule type" value="Genomic_DNA"/>
</dbReference>
<dbReference type="PhylomeDB" id="A7SJP5"/>
<dbReference type="Proteomes" id="UP000001593">
    <property type="component" value="Unassembled WGS sequence"/>
</dbReference>
<dbReference type="GO" id="GO:0003963">
    <property type="term" value="F:RNA-3'-phosphate cyclase activity"/>
    <property type="evidence" value="ECO:0000318"/>
    <property type="project" value="GO_Central"/>
</dbReference>
<evidence type="ECO:0000256" key="2">
    <source>
        <dbReference type="ARBA" id="ARBA00012725"/>
    </source>
</evidence>
<dbReference type="AlphaFoldDB" id="A7SJP5"/>
<dbReference type="InterPro" id="IPR000228">
    <property type="entry name" value="RNA3'_term_phos_cyc"/>
</dbReference>
<dbReference type="PANTHER" id="PTHR11096:SF0">
    <property type="entry name" value="RNA 3'-TERMINAL PHOSPHATE CYCLASE"/>
    <property type="match status" value="1"/>
</dbReference>
<dbReference type="Pfam" id="PF01137">
    <property type="entry name" value="RTC"/>
    <property type="match status" value="1"/>
</dbReference>
<dbReference type="InterPro" id="IPR023797">
    <property type="entry name" value="RNA3'_phos_cyclase_dom"/>
</dbReference>
<dbReference type="eggNOG" id="KOG3980">
    <property type="taxonomic scope" value="Eukaryota"/>
</dbReference>
<dbReference type="FunFam" id="3.30.360.20:FF:000002">
    <property type="entry name" value="RNA terminal phosphate cyclase-like 1"/>
    <property type="match status" value="1"/>
</dbReference>
<evidence type="ECO:0000256" key="6">
    <source>
        <dbReference type="ARBA" id="ARBA00024481"/>
    </source>
</evidence>
<dbReference type="PROSITE" id="PS50076">
    <property type="entry name" value="DNAJ_2"/>
    <property type="match status" value="1"/>
</dbReference>
<comment type="function">
    <text evidence="8">Catalyzes the conversion of 3'-phosphate to a 2',3'-cyclic phosphodiester at the end of RNA. The mechanism of action of the enzyme occurs in 3 steps: (A) adenylation of the enzyme by ATP; (B) transfer of adenylate to an RNA-N3'P to produce RNA-N3'PP5'A; (C) and attack of the adjacent 2'-hydroxyl on the 3'-phosphorus in the diester linkage to produce the cyclic end product. Likely functions in some aspects of cellular RNA processing. Function plays an important role in regulating axon regeneration by inhibiting central nervous system (CNS) axon regeneration following optic nerve injury.</text>
</comment>
<keyword evidence="4" id="KW-0436">Ligase</keyword>
<dbReference type="SUPFAM" id="SSF46565">
    <property type="entry name" value="Chaperone J-domain"/>
    <property type="match status" value="1"/>
</dbReference>